<evidence type="ECO:0000256" key="1">
    <source>
        <dbReference type="SAM" id="MobiDB-lite"/>
    </source>
</evidence>
<reference evidence="2" key="1">
    <citation type="submission" date="2022-07" db="EMBL/GenBank/DDBJ databases">
        <title>Genome Sequence of Agrocybe chaxingu.</title>
        <authorList>
            <person name="Buettner E."/>
        </authorList>
    </citation>
    <scope>NUCLEOTIDE SEQUENCE</scope>
    <source>
        <strain evidence="2">MP-N11</strain>
    </source>
</reference>
<evidence type="ECO:0008006" key="4">
    <source>
        <dbReference type="Google" id="ProtNLM"/>
    </source>
</evidence>
<dbReference type="AlphaFoldDB" id="A0A9W8MRQ2"/>
<gene>
    <name evidence="2" type="ORF">NLJ89_g8920</name>
</gene>
<dbReference type="SUPFAM" id="SSF52047">
    <property type="entry name" value="RNI-like"/>
    <property type="match status" value="1"/>
</dbReference>
<dbReference type="Proteomes" id="UP001148786">
    <property type="component" value="Unassembled WGS sequence"/>
</dbReference>
<feature type="compositionally biased region" description="Low complexity" evidence="1">
    <location>
        <begin position="34"/>
        <end position="46"/>
    </location>
</feature>
<comment type="caution">
    <text evidence="2">The sequence shown here is derived from an EMBL/GenBank/DDBJ whole genome shotgun (WGS) entry which is preliminary data.</text>
</comment>
<proteinExistence type="predicted"/>
<dbReference type="OrthoDB" id="3543113at2759"/>
<name>A0A9W8MRQ2_9AGAR</name>
<sequence>MPTEKHIPVSSSSHNTTSRTVAQVSPKAPKPSRNRPSASRRNPSASSSVLSNLNLLRLIFLHFCDPCGECLMLSDAKDLEPGDKKHMLWAALVCKSFSEPALDILWRQMDSLFPLLKIFPNFMLSGGVYTFQGAISDKALDRFHGYARRLRVLNFSTDSAELNLARGRVASYAYTYLSRAIAPSEMLPGLHSIYIKSNITHLADTLLLIQPSKLHTLTSISRRLSDSDKDRIDLSGSLTPHVVDHLSKFSKLKDVKLELGKTLNAWLLMEILSKTPSLTDISITADRSTDIPPYHKSNKLVFSSLQSLAVIGSICQVVNLIVSLQPEKLEMLYLRWAHLSPALNAPQGNQTPSTAVHGLVNMTHSLRQLSLFANEEVENEGVSLQPSFLSNLNKETMTRLDIHGFLLALDDLRIQRLCQPSSPWTSLQVLHLPKPARNKFPTLRSLRFIARHCPRLQSLEMWVHLSSANVQSLKEEVGSLPNSRHGLESLLLHRVNAHEKLEPELKLGTFVACYIIRLFPFVSVLKRQGTSDEDWWEGIGELIDMCQSMNQRYFKMFMEDLHAECPHSRGG</sequence>
<keyword evidence="3" id="KW-1185">Reference proteome</keyword>
<feature type="compositionally biased region" description="Polar residues" evidence="1">
    <location>
        <begin position="9"/>
        <end position="23"/>
    </location>
</feature>
<organism evidence="2 3">
    <name type="scientific">Agrocybe chaxingu</name>
    <dbReference type="NCBI Taxonomy" id="84603"/>
    <lineage>
        <taxon>Eukaryota</taxon>
        <taxon>Fungi</taxon>
        <taxon>Dikarya</taxon>
        <taxon>Basidiomycota</taxon>
        <taxon>Agaricomycotina</taxon>
        <taxon>Agaricomycetes</taxon>
        <taxon>Agaricomycetidae</taxon>
        <taxon>Agaricales</taxon>
        <taxon>Agaricineae</taxon>
        <taxon>Strophariaceae</taxon>
        <taxon>Agrocybe</taxon>
    </lineage>
</organism>
<dbReference type="EMBL" id="JANKHO010001292">
    <property type="protein sequence ID" value="KAJ3502366.1"/>
    <property type="molecule type" value="Genomic_DNA"/>
</dbReference>
<evidence type="ECO:0000313" key="2">
    <source>
        <dbReference type="EMBL" id="KAJ3502366.1"/>
    </source>
</evidence>
<accession>A0A9W8MRQ2</accession>
<feature type="region of interest" description="Disordered" evidence="1">
    <location>
        <begin position="1"/>
        <end position="46"/>
    </location>
</feature>
<evidence type="ECO:0000313" key="3">
    <source>
        <dbReference type="Proteomes" id="UP001148786"/>
    </source>
</evidence>
<protein>
    <recommendedName>
        <fullName evidence="4">F-box domain-containing protein</fullName>
    </recommendedName>
</protein>